<name>A0ACB9I4R4_9ASTR</name>
<accession>A0ACB9I4R4</accession>
<protein>
    <submittedName>
        <fullName evidence="1">Uncharacterized protein</fullName>
    </submittedName>
</protein>
<evidence type="ECO:0000313" key="1">
    <source>
        <dbReference type="EMBL" id="KAI3803062.1"/>
    </source>
</evidence>
<dbReference type="Proteomes" id="UP001056120">
    <property type="component" value="Linkage Group LG10"/>
</dbReference>
<proteinExistence type="predicted"/>
<comment type="caution">
    <text evidence="1">The sequence shown here is derived from an EMBL/GenBank/DDBJ whole genome shotgun (WGS) entry which is preliminary data.</text>
</comment>
<dbReference type="EMBL" id="CM042027">
    <property type="protein sequence ID" value="KAI3803062.1"/>
    <property type="molecule type" value="Genomic_DNA"/>
</dbReference>
<reference evidence="2" key="1">
    <citation type="journal article" date="2022" name="Mol. Ecol. Resour.">
        <title>The genomes of chicory, endive, great burdock and yacon provide insights into Asteraceae palaeo-polyploidization history and plant inulin production.</title>
        <authorList>
            <person name="Fan W."/>
            <person name="Wang S."/>
            <person name="Wang H."/>
            <person name="Wang A."/>
            <person name="Jiang F."/>
            <person name="Liu H."/>
            <person name="Zhao H."/>
            <person name="Xu D."/>
            <person name="Zhang Y."/>
        </authorList>
    </citation>
    <scope>NUCLEOTIDE SEQUENCE [LARGE SCALE GENOMIC DNA]</scope>
    <source>
        <strain evidence="2">cv. Yunnan</strain>
    </source>
</reference>
<organism evidence="1 2">
    <name type="scientific">Smallanthus sonchifolius</name>
    <dbReference type="NCBI Taxonomy" id="185202"/>
    <lineage>
        <taxon>Eukaryota</taxon>
        <taxon>Viridiplantae</taxon>
        <taxon>Streptophyta</taxon>
        <taxon>Embryophyta</taxon>
        <taxon>Tracheophyta</taxon>
        <taxon>Spermatophyta</taxon>
        <taxon>Magnoliopsida</taxon>
        <taxon>eudicotyledons</taxon>
        <taxon>Gunneridae</taxon>
        <taxon>Pentapetalae</taxon>
        <taxon>asterids</taxon>
        <taxon>campanulids</taxon>
        <taxon>Asterales</taxon>
        <taxon>Asteraceae</taxon>
        <taxon>Asteroideae</taxon>
        <taxon>Heliantheae alliance</taxon>
        <taxon>Millerieae</taxon>
        <taxon>Smallanthus</taxon>
    </lineage>
</organism>
<reference evidence="1 2" key="2">
    <citation type="journal article" date="2022" name="Mol. Ecol. Resour.">
        <title>The genomes of chicory, endive, great burdock and yacon provide insights into Asteraceae paleo-polyploidization history and plant inulin production.</title>
        <authorList>
            <person name="Fan W."/>
            <person name="Wang S."/>
            <person name="Wang H."/>
            <person name="Wang A."/>
            <person name="Jiang F."/>
            <person name="Liu H."/>
            <person name="Zhao H."/>
            <person name="Xu D."/>
            <person name="Zhang Y."/>
        </authorList>
    </citation>
    <scope>NUCLEOTIDE SEQUENCE [LARGE SCALE GENOMIC DNA]</scope>
    <source>
        <strain evidence="2">cv. Yunnan</strain>
        <tissue evidence="1">Leaves</tissue>
    </source>
</reference>
<sequence>MKTGAMGGQWGNRIGYVLLPFAIGLKSNPLDYVKEAKAVIDRKKSSLEPLYTYFVVYLVLKLFGIKVVGKLNHKLFFNTTLWFTNVPGPEQEVTFYGHDLTYIAPSCYGQPNALMIRVVSYIDKLTFVISADEETIPDPQRLCDDLEESLQLIKTTVLARESVKNK</sequence>
<gene>
    <name evidence="1" type="ORF">L1987_31210</name>
</gene>
<keyword evidence="2" id="KW-1185">Reference proteome</keyword>
<evidence type="ECO:0000313" key="2">
    <source>
        <dbReference type="Proteomes" id="UP001056120"/>
    </source>
</evidence>